<dbReference type="GO" id="GO:0046872">
    <property type="term" value="F:metal ion binding"/>
    <property type="evidence" value="ECO:0007669"/>
    <property type="project" value="UniProtKB-KW"/>
</dbReference>
<keyword evidence="3" id="KW-0408">Iron</keyword>
<dbReference type="AlphaFoldDB" id="A0A7G9Y793"/>
<evidence type="ECO:0000256" key="4">
    <source>
        <dbReference type="ARBA" id="ARBA00023014"/>
    </source>
</evidence>
<proteinExistence type="predicted"/>
<dbReference type="GO" id="GO:0051536">
    <property type="term" value="F:iron-sulfur cluster binding"/>
    <property type="evidence" value="ECO:0007669"/>
    <property type="project" value="UniProtKB-KW"/>
</dbReference>
<organism evidence="6">
    <name type="scientific">Candidatus Methanogaster sp. ANME-2c ERB4</name>
    <dbReference type="NCBI Taxonomy" id="2759911"/>
    <lineage>
        <taxon>Archaea</taxon>
        <taxon>Methanobacteriati</taxon>
        <taxon>Methanobacteriota</taxon>
        <taxon>Stenosarchaea group</taxon>
        <taxon>Methanomicrobia</taxon>
        <taxon>Methanosarcinales</taxon>
        <taxon>ANME-2 cluster</taxon>
        <taxon>Candidatus Methanogasteraceae</taxon>
        <taxon>Candidatus Methanogaster</taxon>
    </lineage>
</organism>
<accession>A0A7G9Y793</accession>
<evidence type="ECO:0000259" key="5">
    <source>
        <dbReference type="Pfam" id="PF02662"/>
    </source>
</evidence>
<reference evidence="6" key="1">
    <citation type="submission" date="2020-06" db="EMBL/GenBank/DDBJ databases">
        <title>Unique genomic features of the anaerobic methanotrophic archaea.</title>
        <authorList>
            <person name="Chadwick G.L."/>
            <person name="Skennerton C.T."/>
            <person name="Laso-Perez R."/>
            <person name="Leu A.O."/>
            <person name="Speth D.R."/>
            <person name="Yu H."/>
            <person name="Morgan-Lang C."/>
            <person name="Hatzenpichler R."/>
            <person name="Goudeau D."/>
            <person name="Malmstrom R."/>
            <person name="Brazelton W.J."/>
            <person name="Woyke T."/>
            <person name="Hallam S.J."/>
            <person name="Tyson G.W."/>
            <person name="Wegener G."/>
            <person name="Boetius A."/>
            <person name="Orphan V."/>
        </authorList>
    </citation>
    <scope>NUCLEOTIDE SEQUENCE</scope>
</reference>
<dbReference type="Pfam" id="PF02662">
    <property type="entry name" value="FlpD"/>
    <property type="match status" value="1"/>
</dbReference>
<sequence length="96" mass="10909">MFWSQDATNGCCHNNDCNVQTEERMGNVVNAIKLLGLEGRVHLEWGSASEGGKFKETVTWVCRADQGAGPKVRFGRNRRENYRRGRQVGRRPVLVF</sequence>
<evidence type="ECO:0000313" key="6">
    <source>
        <dbReference type="EMBL" id="QNO43877.1"/>
    </source>
</evidence>
<evidence type="ECO:0000256" key="3">
    <source>
        <dbReference type="ARBA" id="ARBA00023004"/>
    </source>
</evidence>
<keyword evidence="2" id="KW-0560">Oxidoreductase</keyword>
<evidence type="ECO:0000256" key="1">
    <source>
        <dbReference type="ARBA" id="ARBA00022723"/>
    </source>
</evidence>
<dbReference type="GO" id="GO:0016491">
    <property type="term" value="F:oxidoreductase activity"/>
    <property type="evidence" value="ECO:0007669"/>
    <property type="project" value="UniProtKB-KW"/>
</dbReference>
<name>A0A7G9Y793_9EURY</name>
<dbReference type="InterPro" id="IPR003813">
    <property type="entry name" value="MvhD/FlpD"/>
</dbReference>
<keyword evidence="1" id="KW-0479">Metal-binding</keyword>
<keyword evidence="4" id="KW-0411">Iron-sulfur</keyword>
<protein>
    <recommendedName>
        <fullName evidence="5">F420-non-reducing hydrogenase iron-sulfur subunit D domain-containing protein</fullName>
    </recommendedName>
</protein>
<feature type="domain" description="F420-non-reducing hydrogenase iron-sulfur subunit D" evidence="5">
    <location>
        <begin position="9"/>
        <end position="59"/>
    </location>
</feature>
<dbReference type="EMBL" id="MT630874">
    <property type="protein sequence ID" value="QNO43877.1"/>
    <property type="molecule type" value="Genomic_DNA"/>
</dbReference>
<gene>
    <name evidence="6" type="ORF">HNHCPBFK_00007</name>
</gene>
<evidence type="ECO:0000256" key="2">
    <source>
        <dbReference type="ARBA" id="ARBA00023002"/>
    </source>
</evidence>